<dbReference type="InterPro" id="IPR036271">
    <property type="entry name" value="Tet_transcr_reg_TetR-rel_C_sf"/>
</dbReference>
<dbReference type="EMBL" id="JAUFRC010000001">
    <property type="protein sequence ID" value="MDN3711323.1"/>
    <property type="molecule type" value="Genomic_DNA"/>
</dbReference>
<keyword evidence="2" id="KW-1185">Reference proteome</keyword>
<evidence type="ECO:0000313" key="1">
    <source>
        <dbReference type="EMBL" id="MDN3711323.1"/>
    </source>
</evidence>
<evidence type="ECO:0000313" key="2">
    <source>
        <dbReference type="Proteomes" id="UP001243846"/>
    </source>
</evidence>
<proteinExistence type="predicted"/>
<comment type="caution">
    <text evidence="1">The sequence shown here is derived from an EMBL/GenBank/DDBJ whole genome shotgun (WGS) entry which is preliminary data.</text>
</comment>
<dbReference type="Gene3D" id="1.10.357.10">
    <property type="entry name" value="Tetracycline Repressor, domain 2"/>
    <property type="match status" value="1"/>
</dbReference>
<reference evidence="2" key="1">
    <citation type="journal article" date="2019" name="Int. J. Syst. Evol. Microbiol.">
        <title>The Global Catalogue of Microorganisms (GCM) 10K type strain sequencing project: providing services to taxonomists for standard genome sequencing and annotation.</title>
        <authorList>
            <consortium name="The Broad Institute Genomics Platform"/>
            <consortium name="The Broad Institute Genome Sequencing Center for Infectious Disease"/>
            <person name="Wu L."/>
            <person name="Ma J."/>
        </authorList>
    </citation>
    <scope>NUCLEOTIDE SEQUENCE [LARGE SCALE GENOMIC DNA]</scope>
    <source>
        <strain evidence="2">CECT 8482</strain>
    </source>
</reference>
<dbReference type="Proteomes" id="UP001243846">
    <property type="component" value="Unassembled WGS sequence"/>
</dbReference>
<organism evidence="1 2">
    <name type="scientific">Paracoccus cavernae</name>
    <dbReference type="NCBI Taxonomy" id="1571207"/>
    <lineage>
        <taxon>Bacteria</taxon>
        <taxon>Pseudomonadati</taxon>
        <taxon>Pseudomonadota</taxon>
        <taxon>Alphaproteobacteria</taxon>
        <taxon>Rhodobacterales</taxon>
        <taxon>Paracoccaceae</taxon>
        <taxon>Paracoccus</taxon>
    </lineage>
</organism>
<gene>
    <name evidence="1" type="ORF">QWZ10_04815</name>
</gene>
<accession>A0ABT8D612</accession>
<name>A0ABT8D612_9RHOB</name>
<dbReference type="SUPFAM" id="SSF48498">
    <property type="entry name" value="Tetracyclin repressor-like, C-terminal domain"/>
    <property type="match status" value="1"/>
</dbReference>
<dbReference type="RefSeq" id="WP_377684503.1">
    <property type="nucleotide sequence ID" value="NZ_JBHMDZ010000005.1"/>
</dbReference>
<protein>
    <submittedName>
        <fullName evidence="1">TetR-like C-terminal domain-containing protein</fullName>
    </submittedName>
</protein>
<sequence>MNGSGNRYQELIAIALRSLDNTGQLPHSLQELAALAEVPQSEIEEVFPSILLLRGGLINHGLALLAEDIRQGVVAADPANPCAQIKALARAYFTWGSMHRALFRVMASALFDPEIAASSDFDLHRNSIRNLMEKKLHESQSLGQIPADRDLGVVMANLHAVVLGISSMLTQGRLDPWYKGPVTDTEELALMMIEAFLEQTIPYEAAIRNQPE</sequence>